<keyword evidence="5 12" id="KW-0378">Hydrolase</keyword>
<organism evidence="15 16">
    <name type="scientific">Urochloa decumbens</name>
    <dbReference type="NCBI Taxonomy" id="240449"/>
    <lineage>
        <taxon>Eukaryota</taxon>
        <taxon>Viridiplantae</taxon>
        <taxon>Streptophyta</taxon>
        <taxon>Embryophyta</taxon>
        <taxon>Tracheophyta</taxon>
        <taxon>Spermatophyta</taxon>
        <taxon>Magnoliopsida</taxon>
        <taxon>Liliopsida</taxon>
        <taxon>Poales</taxon>
        <taxon>Poaceae</taxon>
        <taxon>PACMAD clade</taxon>
        <taxon>Panicoideae</taxon>
        <taxon>Panicodae</taxon>
        <taxon>Paniceae</taxon>
        <taxon>Melinidinae</taxon>
        <taxon>Urochloa</taxon>
    </lineage>
</organism>
<dbReference type="SUPFAM" id="SSF52540">
    <property type="entry name" value="P-loop containing nucleoside triphosphate hydrolases"/>
    <property type="match status" value="1"/>
</dbReference>
<dbReference type="FunFam" id="3.40.50.300:FF:002221">
    <property type="entry name" value="RuvB-like 2"/>
    <property type="match status" value="2"/>
</dbReference>
<keyword evidence="8 12" id="KW-0805">Transcription regulation</keyword>
<evidence type="ECO:0000256" key="7">
    <source>
        <dbReference type="ARBA" id="ARBA00022840"/>
    </source>
</evidence>
<feature type="domain" description="AAA+ ATPase" evidence="14">
    <location>
        <begin position="66"/>
        <end position="385"/>
    </location>
</feature>
<dbReference type="GO" id="GO:0005524">
    <property type="term" value="F:ATP binding"/>
    <property type="evidence" value="ECO:0007669"/>
    <property type="project" value="UniProtKB-KW"/>
</dbReference>
<name>A0ABC9ESK6_9POAL</name>
<dbReference type="SMART" id="SM00382">
    <property type="entry name" value="AAA"/>
    <property type="match status" value="1"/>
</dbReference>
<keyword evidence="16" id="KW-1185">Reference proteome</keyword>
<dbReference type="InterPro" id="IPR003593">
    <property type="entry name" value="AAA+_ATPase"/>
</dbReference>
<dbReference type="EMBL" id="OZ075115">
    <property type="protein sequence ID" value="CAL5061963.1"/>
    <property type="molecule type" value="Genomic_DNA"/>
</dbReference>
<evidence type="ECO:0000256" key="6">
    <source>
        <dbReference type="ARBA" id="ARBA00022806"/>
    </source>
</evidence>
<accession>A0ABC9ESK6</accession>
<dbReference type="InterPro" id="IPR027417">
    <property type="entry name" value="P-loop_NTPase"/>
</dbReference>
<evidence type="ECO:0000313" key="16">
    <source>
        <dbReference type="Proteomes" id="UP001497457"/>
    </source>
</evidence>
<feature type="region of interest" description="Disordered" evidence="13">
    <location>
        <begin position="150"/>
        <end position="170"/>
    </location>
</feature>
<keyword evidence="3 12" id="KW-0547">Nucleotide-binding</keyword>
<sequence>MAELKRLSESRDLTRIERIGAHSHIRGLGLDSSMEARDASEGMVGQLPARRGAGLILQLIRQGKIAGRAVLIAGQPGTGKTALAMGIAKSLGAETPFASVAASELFSLDLSKTEALTQAFRLAIGVRIKEEAEIIEGEVVEISVDRPLSASSAGGSSGAPSGATTVGKSGRLTLKTTDMETVYELGGKMIEALGKEKVQSGDVIALDKASGKVTKLGRSIGRSRDYDAVGPHTKFVKCPDGELQKRKEVVHCVTLHEIDVINSRTQGFLALFTGDTGEIRAEVREQIDTKVAEWREEGKAEIVPGVLFIDEVHMLDIECFSFLNRALENDMAPILVIATNRGITSIRGTNYRSPHGIPPDFLDRLLIITTQPYTEDEIRKILDIRCNEEDVELSADAKVLLTKIGVETSLRYAIHLINSAALACQKRKGKVVVMEDISRVYQLFLDVKRSTQYLMEYQSQYMFSEVSGEADGGDAMQS</sequence>
<dbReference type="PANTHER" id="PTHR11093">
    <property type="entry name" value="RUVB-RELATED REPTIN AND PONTIN"/>
    <property type="match status" value="1"/>
</dbReference>
<keyword evidence="11 12" id="KW-0539">Nucleus</keyword>
<dbReference type="FunFam" id="1.10.8.60:FF:000010">
    <property type="entry name" value="RuvB-like helicase"/>
    <property type="match status" value="1"/>
</dbReference>
<gene>
    <name evidence="15" type="ORF">URODEC1_LOCUS98027</name>
</gene>
<dbReference type="Gene3D" id="2.40.50.360">
    <property type="entry name" value="RuvB-like helicase, domain II"/>
    <property type="match status" value="1"/>
</dbReference>
<keyword evidence="10" id="KW-0234">DNA repair</keyword>
<reference evidence="15 16" key="2">
    <citation type="submission" date="2024-10" db="EMBL/GenBank/DDBJ databases">
        <authorList>
            <person name="Ryan C."/>
        </authorList>
    </citation>
    <scope>NUCLEOTIDE SEQUENCE [LARGE SCALE GENOMIC DNA]</scope>
</reference>
<evidence type="ECO:0000256" key="1">
    <source>
        <dbReference type="ARBA" id="ARBA00004123"/>
    </source>
</evidence>
<evidence type="ECO:0000259" key="14">
    <source>
        <dbReference type="SMART" id="SM00382"/>
    </source>
</evidence>
<comment type="subcellular location">
    <subcellularLocation>
        <location evidence="1">Nucleus</location>
    </subcellularLocation>
</comment>
<evidence type="ECO:0000256" key="4">
    <source>
        <dbReference type="ARBA" id="ARBA00022763"/>
    </source>
</evidence>
<dbReference type="InterPro" id="IPR027238">
    <property type="entry name" value="RuvB-like"/>
</dbReference>
<dbReference type="InterPro" id="IPR042487">
    <property type="entry name" value="RuvBL1/2_DNA/RNA_bd_dom"/>
</dbReference>
<feature type="compositionally biased region" description="Low complexity" evidence="13">
    <location>
        <begin position="150"/>
        <end position="163"/>
    </location>
</feature>
<dbReference type="InterPro" id="IPR041048">
    <property type="entry name" value="RuvB-like_C"/>
</dbReference>
<dbReference type="Gene3D" id="3.40.50.300">
    <property type="entry name" value="P-loop containing nucleotide triphosphate hydrolases"/>
    <property type="match status" value="1"/>
</dbReference>
<evidence type="ECO:0000256" key="8">
    <source>
        <dbReference type="ARBA" id="ARBA00023015"/>
    </source>
</evidence>
<dbReference type="GO" id="GO:0006281">
    <property type="term" value="P:DNA repair"/>
    <property type="evidence" value="ECO:0007669"/>
    <property type="project" value="UniProtKB-KW"/>
</dbReference>
<proteinExistence type="inferred from homology"/>
<dbReference type="AlphaFoldDB" id="A0ABC9ESK6"/>
<keyword evidence="4" id="KW-0227">DNA damage</keyword>
<evidence type="ECO:0000256" key="5">
    <source>
        <dbReference type="ARBA" id="ARBA00022801"/>
    </source>
</evidence>
<dbReference type="GO" id="GO:0005634">
    <property type="term" value="C:nucleus"/>
    <property type="evidence" value="ECO:0007669"/>
    <property type="project" value="UniProtKB-SubCell"/>
</dbReference>
<comment type="similarity">
    <text evidence="2 12">Belongs to the RuvB family.</text>
</comment>
<comment type="catalytic activity">
    <reaction evidence="12">
        <text>ATP + H2O = ADP + phosphate + H(+)</text>
        <dbReference type="Rhea" id="RHEA:13065"/>
        <dbReference type="ChEBI" id="CHEBI:15377"/>
        <dbReference type="ChEBI" id="CHEBI:15378"/>
        <dbReference type="ChEBI" id="CHEBI:30616"/>
        <dbReference type="ChEBI" id="CHEBI:43474"/>
        <dbReference type="ChEBI" id="CHEBI:456216"/>
        <dbReference type="EC" id="3.6.4.12"/>
    </reaction>
</comment>
<dbReference type="GO" id="GO:0003678">
    <property type="term" value="F:DNA helicase activity"/>
    <property type="evidence" value="ECO:0007669"/>
    <property type="project" value="UniProtKB-EC"/>
</dbReference>
<evidence type="ECO:0000256" key="12">
    <source>
        <dbReference type="RuleBase" id="RU363048"/>
    </source>
</evidence>
<keyword evidence="6 12" id="KW-0347">Helicase</keyword>
<keyword evidence="7 12" id="KW-0067">ATP-binding</keyword>
<evidence type="ECO:0000256" key="11">
    <source>
        <dbReference type="ARBA" id="ARBA00023242"/>
    </source>
</evidence>
<dbReference type="GO" id="GO:0016787">
    <property type="term" value="F:hydrolase activity"/>
    <property type="evidence" value="ECO:0007669"/>
    <property type="project" value="UniProtKB-KW"/>
</dbReference>
<evidence type="ECO:0000256" key="2">
    <source>
        <dbReference type="ARBA" id="ARBA00007519"/>
    </source>
</evidence>
<evidence type="ECO:0000256" key="9">
    <source>
        <dbReference type="ARBA" id="ARBA00023163"/>
    </source>
</evidence>
<protein>
    <recommendedName>
        <fullName evidence="12">RuvB-like helicase</fullName>
        <ecNumber evidence="12">3.6.4.12</ecNumber>
    </recommendedName>
</protein>
<dbReference type="Gene3D" id="1.10.8.60">
    <property type="match status" value="1"/>
</dbReference>
<dbReference type="Pfam" id="PF06068">
    <property type="entry name" value="TIP49"/>
    <property type="match status" value="1"/>
</dbReference>
<evidence type="ECO:0000256" key="10">
    <source>
        <dbReference type="ARBA" id="ARBA00023204"/>
    </source>
</evidence>
<evidence type="ECO:0000256" key="3">
    <source>
        <dbReference type="ARBA" id="ARBA00022741"/>
    </source>
</evidence>
<evidence type="ECO:0000313" key="15">
    <source>
        <dbReference type="EMBL" id="CAL5061963.1"/>
    </source>
</evidence>
<dbReference type="InterPro" id="IPR010339">
    <property type="entry name" value="TIP49_P-loop"/>
</dbReference>
<dbReference type="Pfam" id="PF17856">
    <property type="entry name" value="TIP49_C"/>
    <property type="match status" value="1"/>
</dbReference>
<dbReference type="EC" id="3.6.4.12" evidence="12"/>
<evidence type="ECO:0000256" key="13">
    <source>
        <dbReference type="SAM" id="MobiDB-lite"/>
    </source>
</evidence>
<keyword evidence="9 12" id="KW-0804">Transcription</keyword>
<dbReference type="Proteomes" id="UP001497457">
    <property type="component" value="Chromosome 5rd"/>
</dbReference>
<dbReference type="FunFam" id="2.40.50.360:FF:000002">
    <property type="entry name" value="RuvB-like helicase"/>
    <property type="match status" value="1"/>
</dbReference>
<reference evidence="16" key="1">
    <citation type="submission" date="2024-06" db="EMBL/GenBank/DDBJ databases">
        <authorList>
            <person name="Ryan C."/>
        </authorList>
    </citation>
    <scope>NUCLEOTIDE SEQUENCE [LARGE SCALE GENOMIC DNA]</scope>
</reference>